<dbReference type="AlphaFoldDB" id="A0AAD5URY9"/>
<dbReference type="GO" id="GO:0005506">
    <property type="term" value="F:iron ion binding"/>
    <property type="evidence" value="ECO:0007669"/>
    <property type="project" value="InterPro"/>
</dbReference>
<organism evidence="1 2">
    <name type="scientific">Meripilus lineatus</name>
    <dbReference type="NCBI Taxonomy" id="2056292"/>
    <lineage>
        <taxon>Eukaryota</taxon>
        <taxon>Fungi</taxon>
        <taxon>Dikarya</taxon>
        <taxon>Basidiomycota</taxon>
        <taxon>Agaricomycotina</taxon>
        <taxon>Agaricomycetes</taxon>
        <taxon>Polyporales</taxon>
        <taxon>Meripilaceae</taxon>
        <taxon>Meripilus</taxon>
    </lineage>
</organism>
<evidence type="ECO:0000313" key="1">
    <source>
        <dbReference type="EMBL" id="KAJ3476188.1"/>
    </source>
</evidence>
<dbReference type="SUPFAM" id="SSF48264">
    <property type="entry name" value="Cytochrome P450"/>
    <property type="match status" value="1"/>
</dbReference>
<dbReference type="Proteomes" id="UP001212997">
    <property type="component" value="Unassembled WGS sequence"/>
</dbReference>
<protein>
    <recommendedName>
        <fullName evidence="3">Cytochrome P450</fullName>
    </recommendedName>
</protein>
<proteinExistence type="predicted"/>
<dbReference type="GO" id="GO:0016705">
    <property type="term" value="F:oxidoreductase activity, acting on paired donors, with incorporation or reduction of molecular oxygen"/>
    <property type="evidence" value="ECO:0007669"/>
    <property type="project" value="InterPro"/>
</dbReference>
<gene>
    <name evidence="1" type="ORF">NLI96_g11331</name>
</gene>
<comment type="caution">
    <text evidence="1">The sequence shown here is derived from an EMBL/GenBank/DDBJ whole genome shotgun (WGS) entry which is preliminary data.</text>
</comment>
<evidence type="ECO:0000313" key="2">
    <source>
        <dbReference type="Proteomes" id="UP001212997"/>
    </source>
</evidence>
<accession>A0AAD5URY9</accession>
<dbReference type="EMBL" id="JANAWD010000740">
    <property type="protein sequence ID" value="KAJ3476188.1"/>
    <property type="molecule type" value="Genomic_DNA"/>
</dbReference>
<dbReference type="GO" id="GO:0004497">
    <property type="term" value="F:monooxygenase activity"/>
    <property type="evidence" value="ECO:0007669"/>
    <property type="project" value="InterPro"/>
</dbReference>
<dbReference type="GO" id="GO:0020037">
    <property type="term" value="F:heme binding"/>
    <property type="evidence" value="ECO:0007669"/>
    <property type="project" value="InterPro"/>
</dbReference>
<evidence type="ECO:0008006" key="3">
    <source>
        <dbReference type="Google" id="ProtNLM"/>
    </source>
</evidence>
<dbReference type="Gene3D" id="1.10.630.10">
    <property type="entry name" value="Cytochrome P450"/>
    <property type="match status" value="1"/>
</dbReference>
<reference evidence="1" key="1">
    <citation type="submission" date="2022-07" db="EMBL/GenBank/DDBJ databases">
        <title>Genome Sequence of Physisporinus lineatus.</title>
        <authorList>
            <person name="Buettner E."/>
        </authorList>
    </citation>
    <scope>NUCLEOTIDE SEQUENCE</scope>
    <source>
        <strain evidence="1">VT162</strain>
    </source>
</reference>
<keyword evidence="2" id="KW-1185">Reference proteome</keyword>
<name>A0AAD5URY9_9APHY</name>
<dbReference type="InterPro" id="IPR036396">
    <property type="entry name" value="Cyt_P450_sf"/>
</dbReference>
<sequence>MDFLVVLMGHMSQLLDEFTSSTRPKASPIGWEYALHATCATCWTESRAGLPKFVVGSWRPAASYDVVNRVRWDREFEGPWIPGGTTIVYNLWCVIFSLLFGDDRGMLLNLNGYPRLEKFNPGWFIKGRKLDPSICGPSSIIFGLGRRICPVRHLEDSSLYMTVVSIFGVEASHAPDSRPLALNVEMTEGFIFWRAFLAC</sequence>